<dbReference type="InterPro" id="IPR018253">
    <property type="entry name" value="DnaJ_domain_CS"/>
</dbReference>
<evidence type="ECO:0000256" key="1">
    <source>
        <dbReference type="ARBA" id="ARBA00022490"/>
    </source>
</evidence>
<dbReference type="SUPFAM" id="SSF46565">
    <property type="entry name" value="Chaperone J-domain"/>
    <property type="match status" value="1"/>
</dbReference>
<evidence type="ECO:0000259" key="3">
    <source>
        <dbReference type="PROSITE" id="PS50076"/>
    </source>
</evidence>
<dbReference type="GO" id="GO:0042026">
    <property type="term" value="P:protein refolding"/>
    <property type="evidence" value="ECO:0007669"/>
    <property type="project" value="TreeGrafter"/>
</dbReference>
<sequence length="312" mass="35836">MEYKDYYKIMGLDRNVSQEEIKRAYRKLARKYHPDVSKEPNAESKFKELGEAYEVLKDPEKRAKYDQFGQYWQNPNAGASGRQGEQSNYQYSHSFDQGSAADFEEFLNSIFKQRQQQEYDYFEESLDIHAKITISLEDSFHGTEKMLQLQKPVMAQPGWPEYETRAIKVKIPKGVTDKQQIRLKGQGNEGRKHHKGDLYIEINIAPHPWFKLEKKDIHLELPITPWEATLGASVQVPTLGGPVRLKLPKLSQTGKQMRLKARGLPGNPAGDQLITLKIVIPTTENNEVNKLYEQIAALTKFNPRQSLGVSDD</sequence>
<dbReference type="GO" id="GO:0051082">
    <property type="term" value="F:unfolded protein binding"/>
    <property type="evidence" value="ECO:0007669"/>
    <property type="project" value="InterPro"/>
</dbReference>
<keyword evidence="2" id="KW-0143">Chaperone</keyword>
<protein>
    <submittedName>
        <fullName evidence="4">Curved DNA binding protein DnaJ</fullName>
    </submittedName>
</protein>
<dbReference type="CDD" id="cd06257">
    <property type="entry name" value="DnaJ"/>
    <property type="match status" value="1"/>
</dbReference>
<dbReference type="InterPro" id="IPR008971">
    <property type="entry name" value="HSP40/DnaJ_pept-bd"/>
</dbReference>
<dbReference type="OrthoDB" id="9779889at2"/>
<keyword evidence="1" id="KW-0963">Cytoplasm</keyword>
<feature type="domain" description="J" evidence="3">
    <location>
        <begin position="5"/>
        <end position="69"/>
    </location>
</feature>
<accession>A0A378JP71</accession>
<evidence type="ECO:0000313" key="4">
    <source>
        <dbReference type="EMBL" id="STX52887.1"/>
    </source>
</evidence>
<evidence type="ECO:0000256" key="2">
    <source>
        <dbReference type="ARBA" id="ARBA00023186"/>
    </source>
</evidence>
<dbReference type="PANTHER" id="PTHR43096">
    <property type="entry name" value="DNAJ HOMOLOG 1, MITOCHONDRIAL-RELATED"/>
    <property type="match status" value="1"/>
</dbReference>
<keyword evidence="5" id="KW-1185">Reference proteome</keyword>
<dbReference type="Gene3D" id="2.60.260.20">
    <property type="entry name" value="Urease metallochaperone UreE, N-terminal domain"/>
    <property type="match status" value="2"/>
</dbReference>
<dbReference type="InterPro" id="IPR001623">
    <property type="entry name" value="DnaJ_domain"/>
</dbReference>
<dbReference type="InterPro" id="IPR002939">
    <property type="entry name" value="DnaJ_C"/>
</dbReference>
<dbReference type="PRINTS" id="PR00625">
    <property type="entry name" value="JDOMAIN"/>
</dbReference>
<dbReference type="GO" id="GO:0005737">
    <property type="term" value="C:cytoplasm"/>
    <property type="evidence" value="ECO:0007669"/>
    <property type="project" value="TreeGrafter"/>
</dbReference>
<dbReference type="Proteomes" id="UP000254794">
    <property type="component" value="Unassembled WGS sequence"/>
</dbReference>
<dbReference type="PANTHER" id="PTHR43096:SF52">
    <property type="entry name" value="DNAJ HOMOLOG 1, MITOCHONDRIAL-RELATED"/>
    <property type="match status" value="1"/>
</dbReference>
<dbReference type="SMART" id="SM00271">
    <property type="entry name" value="DnaJ"/>
    <property type="match status" value="1"/>
</dbReference>
<proteinExistence type="predicted"/>
<organism evidence="4 5">
    <name type="scientific">Legionella busanensis</name>
    <dbReference type="NCBI Taxonomy" id="190655"/>
    <lineage>
        <taxon>Bacteria</taxon>
        <taxon>Pseudomonadati</taxon>
        <taxon>Pseudomonadota</taxon>
        <taxon>Gammaproteobacteria</taxon>
        <taxon>Legionellales</taxon>
        <taxon>Legionellaceae</taxon>
        <taxon>Legionella</taxon>
    </lineage>
</organism>
<dbReference type="AlphaFoldDB" id="A0A378JP71"/>
<dbReference type="CDD" id="cd10747">
    <property type="entry name" value="DnaJ_C"/>
    <property type="match status" value="1"/>
</dbReference>
<dbReference type="RefSeq" id="WP_115332412.1">
    <property type="nucleotide sequence ID" value="NZ_CAAAHP010000003.1"/>
</dbReference>
<reference evidence="4 5" key="1">
    <citation type="submission" date="2018-06" db="EMBL/GenBank/DDBJ databases">
        <authorList>
            <consortium name="Pathogen Informatics"/>
            <person name="Doyle S."/>
        </authorList>
    </citation>
    <scope>NUCLEOTIDE SEQUENCE [LARGE SCALE GENOMIC DNA]</scope>
    <source>
        <strain evidence="4 5">NCTC13316</strain>
    </source>
</reference>
<gene>
    <name evidence="4" type="primary">dnaJ_2</name>
    <name evidence="4" type="ORF">NCTC13316_03013</name>
</gene>
<dbReference type="PROSITE" id="PS00636">
    <property type="entry name" value="DNAJ_1"/>
    <property type="match status" value="1"/>
</dbReference>
<dbReference type="FunFam" id="2.60.260.20:FF:000013">
    <property type="entry name" value="DnaJ subfamily B member 11"/>
    <property type="match status" value="1"/>
</dbReference>
<name>A0A378JP71_9GAMM</name>
<dbReference type="Gene3D" id="1.10.287.110">
    <property type="entry name" value="DnaJ domain"/>
    <property type="match status" value="1"/>
</dbReference>
<dbReference type="PROSITE" id="PS50076">
    <property type="entry name" value="DNAJ_2"/>
    <property type="match status" value="1"/>
</dbReference>
<evidence type="ECO:0000313" key="5">
    <source>
        <dbReference type="Proteomes" id="UP000254794"/>
    </source>
</evidence>
<dbReference type="EMBL" id="UGOD01000001">
    <property type="protein sequence ID" value="STX52887.1"/>
    <property type="molecule type" value="Genomic_DNA"/>
</dbReference>
<dbReference type="InterPro" id="IPR036869">
    <property type="entry name" value="J_dom_sf"/>
</dbReference>
<dbReference type="Pfam" id="PF01556">
    <property type="entry name" value="DnaJ_C"/>
    <property type="match status" value="1"/>
</dbReference>
<dbReference type="SUPFAM" id="SSF49493">
    <property type="entry name" value="HSP40/DnaJ peptide-binding domain"/>
    <property type="match status" value="2"/>
</dbReference>
<dbReference type="Pfam" id="PF00226">
    <property type="entry name" value="DnaJ"/>
    <property type="match status" value="1"/>
</dbReference>